<dbReference type="Proteomes" id="UP000182544">
    <property type="component" value="Unassembled WGS sequence"/>
</dbReference>
<dbReference type="OrthoDB" id="9804010at2"/>
<name>A0A1K2IF39_9FLAO</name>
<dbReference type="InterPro" id="IPR036102">
    <property type="entry name" value="OsmC/Ohrsf"/>
</dbReference>
<evidence type="ECO:0000313" key="2">
    <source>
        <dbReference type="Proteomes" id="UP000182544"/>
    </source>
</evidence>
<keyword evidence="2" id="KW-1185">Reference proteome</keyword>
<dbReference type="AlphaFoldDB" id="A0A1K2IF39"/>
<dbReference type="PANTHER" id="PTHR34352:SF1">
    <property type="entry name" value="PROTEIN YHFA"/>
    <property type="match status" value="1"/>
</dbReference>
<dbReference type="Pfam" id="PF02566">
    <property type="entry name" value="OsmC"/>
    <property type="match status" value="1"/>
</dbReference>
<dbReference type="Gene3D" id="3.30.300.20">
    <property type="match status" value="1"/>
</dbReference>
<dbReference type="InterPro" id="IPR003718">
    <property type="entry name" value="OsmC/Ohr_fam"/>
</dbReference>
<organism evidence="1 2">
    <name type="scientific">Flaviramulus basaltis</name>
    <dbReference type="NCBI Taxonomy" id="369401"/>
    <lineage>
        <taxon>Bacteria</taxon>
        <taxon>Pseudomonadati</taxon>
        <taxon>Bacteroidota</taxon>
        <taxon>Flavobacteriia</taxon>
        <taxon>Flavobacteriales</taxon>
        <taxon>Flavobacteriaceae</taxon>
        <taxon>Flaviramulus</taxon>
    </lineage>
</organism>
<protein>
    <submittedName>
        <fullName evidence="1">Putative redox protein</fullName>
    </submittedName>
</protein>
<proteinExistence type="predicted"/>
<dbReference type="InterPro" id="IPR015946">
    <property type="entry name" value="KH_dom-like_a/b"/>
</dbReference>
<dbReference type="STRING" id="369401.SAMN05428642_101868"/>
<accession>A0A1K2IF39</accession>
<reference evidence="1 2" key="1">
    <citation type="submission" date="2016-10" db="EMBL/GenBank/DDBJ databases">
        <authorList>
            <person name="de Groot N.N."/>
        </authorList>
    </citation>
    <scope>NUCLEOTIDE SEQUENCE [LARGE SCALE GENOMIC DNA]</scope>
    <source>
        <strain evidence="1 2">DSM 18180</strain>
    </source>
</reference>
<dbReference type="SUPFAM" id="SSF82784">
    <property type="entry name" value="OsmC-like"/>
    <property type="match status" value="1"/>
</dbReference>
<dbReference type="EMBL" id="FPKV01000001">
    <property type="protein sequence ID" value="SFZ90323.1"/>
    <property type="molecule type" value="Genomic_DNA"/>
</dbReference>
<gene>
    <name evidence="1" type="ORF">SAMN05428642_101868</name>
</gene>
<dbReference type="RefSeq" id="WP_072400502.1">
    <property type="nucleotide sequence ID" value="NZ_FPKV01000001.1"/>
</dbReference>
<dbReference type="PANTHER" id="PTHR34352">
    <property type="entry name" value="PROTEIN YHFA"/>
    <property type="match status" value="1"/>
</dbReference>
<sequence length="148" mass="16914">MTNHITTTWLGDMKFESTNPSGHNLFIEAGEENGGKGEGYRPKALMLSSLAGCSGLDVASLIKKMKLEVENFKIEIEANLTEEHPKHYDKVAMHFHFHGNNLNEKKLQKAVDLSVEKYCGVMEMFRQFAELKIETHFHRTKVDFFPVQ</sequence>
<evidence type="ECO:0000313" key="1">
    <source>
        <dbReference type="EMBL" id="SFZ90323.1"/>
    </source>
</evidence>